<dbReference type="AlphaFoldDB" id="A0A8T4IPS2"/>
<evidence type="ECO:0000256" key="2">
    <source>
        <dbReference type="ARBA" id="ARBA00022842"/>
    </source>
</evidence>
<reference evidence="4" key="1">
    <citation type="submission" date="2021-04" db="EMBL/GenBank/DDBJ databases">
        <title>Sequencing of actinobacteria type strains.</title>
        <authorList>
            <person name="Nguyen G.-S."/>
            <person name="Wentzel A."/>
        </authorList>
    </citation>
    <scope>NUCLEOTIDE SEQUENCE</scope>
    <source>
        <strain evidence="4">DSM 42095</strain>
    </source>
</reference>
<evidence type="ECO:0000313" key="4">
    <source>
        <dbReference type="EMBL" id="MBR7674316.1"/>
    </source>
</evidence>
<keyword evidence="1" id="KW-0479">Metal-binding</keyword>
<dbReference type="InterPro" id="IPR000092">
    <property type="entry name" value="Polyprenyl_synt"/>
</dbReference>
<dbReference type="Proteomes" id="UP000675554">
    <property type="component" value="Unassembled WGS sequence"/>
</dbReference>
<accession>A0A8T4IPS2</accession>
<gene>
    <name evidence="4" type="ORF">KDA82_15075</name>
</gene>
<evidence type="ECO:0000256" key="3">
    <source>
        <dbReference type="RuleBase" id="RU004466"/>
    </source>
</evidence>
<dbReference type="GO" id="GO:0008299">
    <property type="term" value="P:isoprenoid biosynthetic process"/>
    <property type="evidence" value="ECO:0007669"/>
    <property type="project" value="InterPro"/>
</dbReference>
<dbReference type="SFLD" id="SFLDS00005">
    <property type="entry name" value="Isoprenoid_Synthase_Type_I"/>
    <property type="match status" value="1"/>
</dbReference>
<keyword evidence="3" id="KW-0808">Transferase</keyword>
<dbReference type="Gene3D" id="1.10.600.10">
    <property type="entry name" value="Farnesyl Diphosphate Synthase"/>
    <property type="match status" value="1"/>
</dbReference>
<organism evidence="4 5">
    <name type="scientific">Streptomyces daliensis</name>
    <dbReference type="NCBI Taxonomy" id="299421"/>
    <lineage>
        <taxon>Bacteria</taxon>
        <taxon>Bacillati</taxon>
        <taxon>Actinomycetota</taxon>
        <taxon>Actinomycetes</taxon>
        <taxon>Kitasatosporales</taxon>
        <taxon>Streptomycetaceae</taxon>
        <taxon>Streptomyces</taxon>
    </lineage>
</organism>
<evidence type="ECO:0000256" key="1">
    <source>
        <dbReference type="ARBA" id="ARBA00022723"/>
    </source>
</evidence>
<name>A0A8T4IPS2_9ACTN</name>
<keyword evidence="2" id="KW-0460">Magnesium</keyword>
<dbReference type="EMBL" id="JAGSMN010000322">
    <property type="protein sequence ID" value="MBR7674316.1"/>
    <property type="molecule type" value="Genomic_DNA"/>
</dbReference>
<comment type="similarity">
    <text evidence="3">Belongs to the FPP/GGPP synthase family.</text>
</comment>
<dbReference type="PROSITE" id="PS00444">
    <property type="entry name" value="POLYPRENYL_SYNTHASE_2"/>
    <property type="match status" value="1"/>
</dbReference>
<sequence>MTADAFTRGTDLVDGTLPQRTALENAHQLLHRARTLTTPLLREWVGELDPPLREMAEYHFGWKDVRGRSCGEERRGKGVRPALVFASAEAVGCRARRARPAAVAVELLHNFSLVHDDIIDGDQFRHGRRTLWSAFDSADATLAGDALFTLAFRVLAKTPAPRVVPTVLHLSAAAHEMAAGQARELVLQRDGASGPEQCVEAALGKTGALMGGACAVGAIAGGANEERAAHFRAFGRQLGLAFQVTDDVLGLWGDPATTGKAVGADLAVRKLSLPVAAALASGTAAGRELGERYASPHPPGPGDVARMTQLVEEAGGRDWAWDKTAECLRNAFEHLRDVKPAPGPACHLASLAAAACQRSA</sequence>
<proteinExistence type="inferred from homology"/>
<dbReference type="PANTHER" id="PTHR12001:SF86">
    <property type="entry name" value="GERANYLGERANYL DIPHOSPHATE SYNTHASE"/>
    <property type="match status" value="1"/>
</dbReference>
<evidence type="ECO:0000313" key="5">
    <source>
        <dbReference type="Proteomes" id="UP000675554"/>
    </source>
</evidence>
<dbReference type="InterPro" id="IPR008949">
    <property type="entry name" value="Isoprenoid_synthase_dom_sf"/>
</dbReference>
<dbReference type="CDD" id="cd00685">
    <property type="entry name" value="Trans_IPPS_HT"/>
    <property type="match status" value="1"/>
</dbReference>
<dbReference type="GO" id="GO:0046872">
    <property type="term" value="F:metal ion binding"/>
    <property type="evidence" value="ECO:0007669"/>
    <property type="project" value="UniProtKB-KW"/>
</dbReference>
<keyword evidence="5" id="KW-1185">Reference proteome</keyword>
<dbReference type="Pfam" id="PF00348">
    <property type="entry name" value="polyprenyl_synt"/>
    <property type="match status" value="1"/>
</dbReference>
<protein>
    <submittedName>
        <fullName evidence="4">Polyprenyl synthetase family protein</fullName>
    </submittedName>
</protein>
<dbReference type="InterPro" id="IPR033749">
    <property type="entry name" value="Polyprenyl_synt_CS"/>
</dbReference>
<dbReference type="SUPFAM" id="SSF48576">
    <property type="entry name" value="Terpenoid synthases"/>
    <property type="match status" value="1"/>
</dbReference>
<dbReference type="GO" id="GO:0004659">
    <property type="term" value="F:prenyltransferase activity"/>
    <property type="evidence" value="ECO:0007669"/>
    <property type="project" value="InterPro"/>
</dbReference>
<comment type="caution">
    <text evidence="4">The sequence shown here is derived from an EMBL/GenBank/DDBJ whole genome shotgun (WGS) entry which is preliminary data.</text>
</comment>
<dbReference type="PANTHER" id="PTHR12001">
    <property type="entry name" value="GERANYLGERANYL PYROPHOSPHATE SYNTHASE"/>
    <property type="match status" value="1"/>
</dbReference>